<dbReference type="PROSITE" id="PS51257">
    <property type="entry name" value="PROKAR_LIPOPROTEIN"/>
    <property type="match status" value="1"/>
</dbReference>
<dbReference type="GO" id="GO:0000271">
    <property type="term" value="P:polysaccharide biosynthetic process"/>
    <property type="evidence" value="ECO:0007669"/>
    <property type="project" value="InterPro"/>
</dbReference>
<dbReference type="AlphaFoldDB" id="A0A3E0W0U7"/>
<dbReference type="InterPro" id="IPR028357">
    <property type="entry name" value="UDPglc_DH_bac"/>
</dbReference>
<feature type="binding site" evidence="10">
    <location>
        <position position="132"/>
    </location>
    <ligand>
        <name>NAD(+)</name>
        <dbReference type="ChEBI" id="CHEBI:57540"/>
    </ligand>
</feature>
<keyword evidence="5 7" id="KW-0520">NAD</keyword>
<dbReference type="InterPro" id="IPR036220">
    <property type="entry name" value="UDP-Glc/GDP-Man_DH_C_sf"/>
</dbReference>
<feature type="binding site" evidence="9">
    <location>
        <position position="273"/>
    </location>
    <ligand>
        <name>substrate</name>
    </ligand>
</feature>
<dbReference type="InterPro" id="IPR014026">
    <property type="entry name" value="UDP-Glc/GDP-Man_DH_dimer"/>
</dbReference>
<dbReference type="InterPro" id="IPR001732">
    <property type="entry name" value="UDP-Glc/GDP-Man_DH_N"/>
</dbReference>
<gene>
    <name evidence="12" type="ORF">B7R21_03730</name>
</gene>
<dbReference type="Pfam" id="PF03720">
    <property type="entry name" value="UDPG_MGDP_dh_C"/>
    <property type="match status" value="1"/>
</dbReference>
<dbReference type="GO" id="GO:0003979">
    <property type="term" value="F:UDP-glucose 6-dehydrogenase activity"/>
    <property type="evidence" value="ECO:0007669"/>
    <property type="project" value="UniProtKB-EC"/>
</dbReference>
<dbReference type="InterPro" id="IPR008927">
    <property type="entry name" value="6-PGluconate_DH-like_C_sf"/>
</dbReference>
<protein>
    <recommendedName>
        <fullName evidence="3 7">UDP-glucose 6-dehydrogenase</fullName>
        <ecNumber evidence="3 7">1.1.1.22</ecNumber>
    </recommendedName>
</protein>
<evidence type="ECO:0000256" key="3">
    <source>
        <dbReference type="ARBA" id="ARBA00012954"/>
    </source>
</evidence>
<evidence type="ECO:0000313" key="12">
    <source>
        <dbReference type="EMBL" id="RFA15153.1"/>
    </source>
</evidence>
<feature type="domain" description="UDP-glucose/GDP-mannose dehydrogenase C-terminal" evidence="11">
    <location>
        <begin position="325"/>
        <end position="432"/>
    </location>
</feature>
<dbReference type="Proteomes" id="UP000256709">
    <property type="component" value="Unassembled WGS sequence"/>
</dbReference>
<name>A0A3E0W0U7_9MICO</name>
<comment type="similarity">
    <text evidence="2 7">Belongs to the UDP-glucose/GDP-mannose dehydrogenase family.</text>
</comment>
<feature type="binding site" evidence="10">
    <location>
        <position position="279"/>
    </location>
    <ligand>
        <name>NAD(+)</name>
        <dbReference type="ChEBI" id="CHEBI:57540"/>
    </ligand>
</feature>
<dbReference type="PIRSF" id="PIRSF500134">
    <property type="entry name" value="UDPglc_DH_bac"/>
    <property type="match status" value="1"/>
</dbReference>
<evidence type="ECO:0000256" key="2">
    <source>
        <dbReference type="ARBA" id="ARBA00006601"/>
    </source>
</evidence>
<dbReference type="SUPFAM" id="SSF51735">
    <property type="entry name" value="NAD(P)-binding Rossmann-fold domains"/>
    <property type="match status" value="1"/>
</dbReference>
<dbReference type="PANTHER" id="PTHR43750">
    <property type="entry name" value="UDP-GLUCOSE 6-DEHYDROGENASE TUAD"/>
    <property type="match status" value="1"/>
</dbReference>
<evidence type="ECO:0000256" key="5">
    <source>
        <dbReference type="ARBA" id="ARBA00023027"/>
    </source>
</evidence>
<dbReference type="InterPro" id="IPR036291">
    <property type="entry name" value="NAD(P)-bd_dom_sf"/>
</dbReference>
<dbReference type="UniPathway" id="UPA00038">
    <property type="reaction ID" value="UER00491"/>
</dbReference>
<dbReference type="SUPFAM" id="SSF48179">
    <property type="entry name" value="6-phosphogluconate dehydrogenase C-terminal domain-like"/>
    <property type="match status" value="1"/>
</dbReference>
<dbReference type="Gene3D" id="3.40.50.720">
    <property type="entry name" value="NAD(P)-binding Rossmann-like Domain"/>
    <property type="match status" value="2"/>
</dbReference>
<dbReference type="InterPro" id="IPR017476">
    <property type="entry name" value="UDP-Glc/GDP-Man"/>
</dbReference>
<dbReference type="Pfam" id="PF03721">
    <property type="entry name" value="UDPG_MGDP_dh_N"/>
    <property type="match status" value="1"/>
</dbReference>
<comment type="caution">
    <text evidence="12">The sequence shown here is derived from an EMBL/GenBank/DDBJ whole genome shotgun (WGS) entry which is preliminary data.</text>
</comment>
<sequence>MRVNCEGNIVKVAVIGLGYVGCVTAACLADLGNQVIGIDPVDVKVAAVNAGRTPIVEPGLDELVAANHAAGRLSATTAIEAVDGVDVAIVCVGTPSAETGELDLRFVRAVATQLGERLAARTEPLSIVLRSTVLPGTTRDVFIPLIQEASGLTEGQDFFVTFTPEFLRESSAISDFQNPPITVIGAENPRSADAPSELMGALGVPVQVVKTGVAEGLKYASNAFHAVKVTFANEIARLCQATGVDGREVMSLFVQDRDLNVSAKYLRPGFAFGGSCLPKDVKALQHHARSLDESVPLIQSLNESNEYHIARIVDTVRSYGAKSVAQIGLSFKPSTDDLRESPYVKVAAALQAEGISVKAYDPIVDVHRLVGANASFVQATLPNLDQMLTESVADCLEGADVILLGTNNADVCAEVLEHEAVPVIDLSGMLALRVETALRGRDVQPAGALAYTGAAW</sequence>
<organism evidence="12 13">
    <name type="scientific">Subtercola boreus</name>
    <dbReference type="NCBI Taxonomy" id="120213"/>
    <lineage>
        <taxon>Bacteria</taxon>
        <taxon>Bacillati</taxon>
        <taxon>Actinomycetota</taxon>
        <taxon>Actinomycetes</taxon>
        <taxon>Micrococcales</taxon>
        <taxon>Microbacteriaceae</taxon>
        <taxon>Subtercola</taxon>
    </lineage>
</organism>
<feature type="binding site" evidence="9">
    <location>
        <position position="332"/>
    </location>
    <ligand>
        <name>substrate</name>
    </ligand>
</feature>
<feature type="binding site" evidence="9">
    <location>
        <begin position="166"/>
        <end position="169"/>
    </location>
    <ligand>
        <name>substrate</name>
    </ligand>
</feature>
<evidence type="ECO:0000256" key="10">
    <source>
        <dbReference type="PIRSR" id="PIRSR500134-3"/>
    </source>
</evidence>
<feature type="binding site" evidence="10">
    <location>
        <position position="39"/>
    </location>
    <ligand>
        <name>NAD(+)</name>
        <dbReference type="ChEBI" id="CHEBI:57540"/>
    </ligand>
</feature>
<evidence type="ECO:0000256" key="9">
    <source>
        <dbReference type="PIRSR" id="PIRSR500134-2"/>
    </source>
</evidence>
<keyword evidence="4 7" id="KW-0560">Oxidoreductase</keyword>
<comment type="pathway">
    <text evidence="1">Nucleotide-sugar biosynthesis; UDP-alpha-D-glucuronate biosynthesis; UDP-alpha-D-glucuronate from UDP-alpha-D-glucose: step 1/1.</text>
</comment>
<dbReference type="SMART" id="SM00984">
    <property type="entry name" value="UDPG_MGDP_dh_C"/>
    <property type="match status" value="1"/>
</dbReference>
<dbReference type="InterPro" id="IPR014027">
    <property type="entry name" value="UDP-Glc/GDP-Man_DH_C"/>
</dbReference>
<dbReference type="PANTHER" id="PTHR43750:SF1">
    <property type="entry name" value="GDP-MANNOSE 6-DEHYDROGENASE"/>
    <property type="match status" value="1"/>
</dbReference>
<accession>A0A3E0W0U7</accession>
<proteinExistence type="inferred from homology"/>
<feature type="binding site" evidence="10">
    <location>
        <position position="44"/>
    </location>
    <ligand>
        <name>NAD(+)</name>
        <dbReference type="ChEBI" id="CHEBI:57540"/>
    </ligand>
</feature>
<evidence type="ECO:0000256" key="4">
    <source>
        <dbReference type="ARBA" id="ARBA00023002"/>
    </source>
</evidence>
<dbReference type="PIRSF" id="PIRSF000124">
    <property type="entry name" value="UDPglc_GDPman_dh"/>
    <property type="match status" value="1"/>
</dbReference>
<evidence type="ECO:0000256" key="8">
    <source>
        <dbReference type="PIRSR" id="PIRSR500134-1"/>
    </source>
</evidence>
<dbReference type="GO" id="GO:0006065">
    <property type="term" value="P:UDP-glucuronate biosynthetic process"/>
    <property type="evidence" value="ECO:0007669"/>
    <property type="project" value="UniProtKB-UniPathway"/>
</dbReference>
<evidence type="ECO:0000313" key="13">
    <source>
        <dbReference type="Proteomes" id="UP000256709"/>
    </source>
</evidence>
<dbReference type="SUPFAM" id="SSF52413">
    <property type="entry name" value="UDP-glucose/GDP-mannose dehydrogenase C-terminal domain"/>
    <property type="match status" value="1"/>
</dbReference>
<dbReference type="NCBIfam" id="TIGR03026">
    <property type="entry name" value="NDP-sugDHase"/>
    <property type="match status" value="1"/>
</dbReference>
<feature type="binding site" evidence="10">
    <location>
        <position position="339"/>
    </location>
    <ligand>
        <name>NAD(+)</name>
        <dbReference type="ChEBI" id="CHEBI:57540"/>
    </ligand>
</feature>
<evidence type="ECO:0000256" key="6">
    <source>
        <dbReference type="ARBA" id="ARBA00047473"/>
    </source>
</evidence>
<evidence type="ECO:0000259" key="11">
    <source>
        <dbReference type="SMART" id="SM00984"/>
    </source>
</evidence>
<dbReference type="EC" id="1.1.1.22" evidence="3 7"/>
<dbReference type="OrthoDB" id="5193947at2"/>
<evidence type="ECO:0000256" key="7">
    <source>
        <dbReference type="PIRNR" id="PIRNR000124"/>
    </source>
</evidence>
<feature type="binding site" evidence="9">
    <location>
        <position position="218"/>
    </location>
    <ligand>
        <name>substrate</name>
    </ligand>
</feature>
<feature type="active site" description="Nucleophile" evidence="8">
    <location>
        <position position="276"/>
    </location>
</feature>
<dbReference type="GO" id="GO:0051287">
    <property type="term" value="F:NAD binding"/>
    <property type="evidence" value="ECO:0007669"/>
    <property type="project" value="InterPro"/>
</dbReference>
<dbReference type="EMBL" id="NBXA01000007">
    <property type="protein sequence ID" value="RFA15153.1"/>
    <property type="molecule type" value="Genomic_DNA"/>
</dbReference>
<dbReference type="Gene3D" id="1.20.5.170">
    <property type="match status" value="1"/>
</dbReference>
<feature type="binding site" evidence="9">
    <location>
        <begin position="265"/>
        <end position="269"/>
    </location>
    <ligand>
        <name>substrate</name>
    </ligand>
</feature>
<feature type="binding site" evidence="10">
    <location>
        <position position="94"/>
    </location>
    <ligand>
        <name>NAD(+)</name>
        <dbReference type="ChEBI" id="CHEBI:57540"/>
    </ligand>
</feature>
<feature type="binding site" evidence="10">
    <location>
        <position position="169"/>
    </location>
    <ligand>
        <name>NAD(+)</name>
        <dbReference type="ChEBI" id="CHEBI:57540"/>
    </ligand>
</feature>
<evidence type="ECO:0000256" key="1">
    <source>
        <dbReference type="ARBA" id="ARBA00004701"/>
    </source>
</evidence>
<dbReference type="Pfam" id="PF00984">
    <property type="entry name" value="UDPG_MGDP_dh"/>
    <property type="match status" value="1"/>
</dbReference>
<reference evidence="12 13" key="1">
    <citation type="submission" date="2017-04" db="EMBL/GenBank/DDBJ databases">
        <title>Comparative genome analysis of Subtercola boreus.</title>
        <authorList>
            <person name="Cho Y.-J."/>
            <person name="Cho A."/>
            <person name="Kim O.-S."/>
            <person name="Lee J.-I."/>
        </authorList>
    </citation>
    <scope>NUCLEOTIDE SEQUENCE [LARGE SCALE GENOMIC DNA]</scope>
    <source>
        <strain evidence="12 13">P27444</strain>
    </source>
</reference>
<comment type="catalytic activity">
    <reaction evidence="6 7">
        <text>UDP-alpha-D-glucose + 2 NAD(+) + H2O = UDP-alpha-D-glucuronate + 2 NADH + 3 H(+)</text>
        <dbReference type="Rhea" id="RHEA:23596"/>
        <dbReference type="ChEBI" id="CHEBI:15377"/>
        <dbReference type="ChEBI" id="CHEBI:15378"/>
        <dbReference type="ChEBI" id="CHEBI:57540"/>
        <dbReference type="ChEBI" id="CHEBI:57945"/>
        <dbReference type="ChEBI" id="CHEBI:58052"/>
        <dbReference type="ChEBI" id="CHEBI:58885"/>
        <dbReference type="EC" id="1.1.1.22"/>
    </reaction>
</comment>